<accession>A0A8J2U749</accession>
<dbReference type="Gene3D" id="3.90.180.10">
    <property type="entry name" value="Medium-chain alcohol dehydrogenases, catalytic domain"/>
    <property type="match status" value="1"/>
</dbReference>
<dbReference type="GO" id="GO:0070402">
    <property type="term" value="F:NADPH binding"/>
    <property type="evidence" value="ECO:0007669"/>
    <property type="project" value="TreeGrafter"/>
</dbReference>
<dbReference type="SUPFAM" id="SSF50129">
    <property type="entry name" value="GroES-like"/>
    <property type="match status" value="1"/>
</dbReference>
<dbReference type="SUPFAM" id="SSF51735">
    <property type="entry name" value="NAD(P)-binding Rossmann-fold domains"/>
    <property type="match status" value="1"/>
</dbReference>
<dbReference type="Gene3D" id="3.40.50.720">
    <property type="entry name" value="NAD(P)-binding Rossmann-like Domain"/>
    <property type="match status" value="1"/>
</dbReference>
<reference evidence="4" key="1">
    <citation type="journal article" date="2014" name="Int. J. Syst. Evol. Microbiol.">
        <title>Complete genome sequence of Corynebacterium casei LMG S-19264T (=DSM 44701T), isolated from a smear-ripened cheese.</title>
        <authorList>
            <consortium name="US DOE Joint Genome Institute (JGI-PGF)"/>
            <person name="Walter F."/>
            <person name="Albersmeier A."/>
            <person name="Kalinowski J."/>
            <person name="Ruckert C."/>
        </authorList>
    </citation>
    <scope>NUCLEOTIDE SEQUENCE</scope>
    <source>
        <strain evidence="4">CGMCC 1.15448</strain>
    </source>
</reference>
<dbReference type="EMBL" id="BMJC01000001">
    <property type="protein sequence ID" value="GGA83449.1"/>
    <property type="molecule type" value="Genomic_DNA"/>
</dbReference>
<evidence type="ECO:0000256" key="1">
    <source>
        <dbReference type="ARBA" id="ARBA00022857"/>
    </source>
</evidence>
<evidence type="ECO:0000313" key="5">
    <source>
        <dbReference type="Proteomes" id="UP000607559"/>
    </source>
</evidence>
<organism evidence="4 5">
    <name type="scientific">Puia dinghuensis</name>
    <dbReference type="NCBI Taxonomy" id="1792502"/>
    <lineage>
        <taxon>Bacteria</taxon>
        <taxon>Pseudomonadati</taxon>
        <taxon>Bacteroidota</taxon>
        <taxon>Chitinophagia</taxon>
        <taxon>Chitinophagales</taxon>
        <taxon>Chitinophagaceae</taxon>
        <taxon>Puia</taxon>
    </lineage>
</organism>
<dbReference type="GO" id="GO:0016651">
    <property type="term" value="F:oxidoreductase activity, acting on NAD(P)H"/>
    <property type="evidence" value="ECO:0007669"/>
    <property type="project" value="TreeGrafter"/>
</dbReference>
<gene>
    <name evidence="4" type="ORF">GCM10011511_03150</name>
</gene>
<dbReference type="Pfam" id="PF13602">
    <property type="entry name" value="ADH_zinc_N_2"/>
    <property type="match status" value="1"/>
</dbReference>
<dbReference type="RefSeq" id="WP_188927842.1">
    <property type="nucleotide sequence ID" value="NZ_BMJC01000001.1"/>
</dbReference>
<comment type="caution">
    <text evidence="4">The sequence shown here is derived from an EMBL/GenBank/DDBJ whole genome shotgun (WGS) entry which is preliminary data.</text>
</comment>
<sequence length="335" mass="35407">MDNQETAARIVRFSKTGGPEVLQIELVEIQAPGPQEVSIRVKAIGLNRADTMYRMGVYMEQPVFPAKLGYEAAGVVEAVGTEVKGIQVGDKVSVLPAFSLLQYATYGELIVVPAYTIQKHPAVLSFEEAAAVWTSFLSVYGMLIEAAKLRAGEYVVITAASSSAGLAAIQLTNYAGGIPIAVTSSAGKREALLKAGAAHVILAGELSLTQEILKITAGKGADVALDPVGGPQFAPLVRAIREKGRIFVYGALNMTAAEFPTLDVLLKTPTISGYNAMDVLGNPPVLSAAIQYIIGGIAEGKLKPIVGRTFPFEQIVEATKYLESNQQMGKIVVTV</sequence>
<evidence type="ECO:0000259" key="3">
    <source>
        <dbReference type="SMART" id="SM00829"/>
    </source>
</evidence>
<dbReference type="CDD" id="cd08268">
    <property type="entry name" value="MDR2"/>
    <property type="match status" value="1"/>
</dbReference>
<keyword evidence="1" id="KW-0521">NADP</keyword>
<protein>
    <submittedName>
        <fullName evidence="4">NADPH:quinone reductase</fullName>
    </submittedName>
</protein>
<dbReference type="InterPro" id="IPR020843">
    <property type="entry name" value="ER"/>
</dbReference>
<dbReference type="SMART" id="SM00829">
    <property type="entry name" value="PKS_ER"/>
    <property type="match status" value="1"/>
</dbReference>
<dbReference type="PANTHER" id="PTHR48106">
    <property type="entry name" value="QUINONE OXIDOREDUCTASE PIG3-RELATED"/>
    <property type="match status" value="1"/>
</dbReference>
<dbReference type="InterPro" id="IPR011032">
    <property type="entry name" value="GroES-like_sf"/>
</dbReference>
<dbReference type="InterPro" id="IPR036291">
    <property type="entry name" value="NAD(P)-bd_dom_sf"/>
</dbReference>
<feature type="domain" description="Enoyl reductase (ER)" evidence="3">
    <location>
        <begin position="17"/>
        <end position="333"/>
    </location>
</feature>
<keyword evidence="5" id="KW-1185">Reference proteome</keyword>
<reference evidence="4" key="2">
    <citation type="submission" date="2020-09" db="EMBL/GenBank/DDBJ databases">
        <authorList>
            <person name="Sun Q."/>
            <person name="Zhou Y."/>
        </authorList>
    </citation>
    <scope>NUCLEOTIDE SEQUENCE</scope>
    <source>
        <strain evidence="4">CGMCC 1.15448</strain>
    </source>
</reference>
<evidence type="ECO:0000256" key="2">
    <source>
        <dbReference type="ARBA" id="ARBA00023002"/>
    </source>
</evidence>
<dbReference type="AlphaFoldDB" id="A0A8J2U749"/>
<evidence type="ECO:0000313" key="4">
    <source>
        <dbReference type="EMBL" id="GGA83449.1"/>
    </source>
</evidence>
<name>A0A8J2U749_9BACT</name>
<dbReference type="PANTHER" id="PTHR48106:SF5">
    <property type="entry name" value="ZINC-CONTAINING ALCOHOL DEHYDROGENASE"/>
    <property type="match status" value="1"/>
</dbReference>
<dbReference type="InterPro" id="IPR013154">
    <property type="entry name" value="ADH-like_N"/>
</dbReference>
<keyword evidence="2" id="KW-0560">Oxidoreductase</keyword>
<dbReference type="Pfam" id="PF08240">
    <property type="entry name" value="ADH_N"/>
    <property type="match status" value="1"/>
</dbReference>
<dbReference type="Proteomes" id="UP000607559">
    <property type="component" value="Unassembled WGS sequence"/>
</dbReference>
<proteinExistence type="predicted"/>